<protein>
    <recommendedName>
        <fullName evidence="10">Bacterial surface antigen (D15) domain-containing protein</fullName>
    </recommendedName>
</protein>
<evidence type="ECO:0000256" key="1">
    <source>
        <dbReference type="ARBA" id="ARBA00004370"/>
    </source>
</evidence>
<dbReference type="GO" id="GO:0019867">
    <property type="term" value="C:outer membrane"/>
    <property type="evidence" value="ECO:0007669"/>
    <property type="project" value="InterPro"/>
</dbReference>
<keyword evidence="2" id="KW-0812">Transmembrane</keyword>
<dbReference type="InterPro" id="IPR039910">
    <property type="entry name" value="D15-like"/>
</dbReference>
<dbReference type="AlphaFoldDB" id="A0A3B7QXP7"/>
<proteinExistence type="predicted"/>
<evidence type="ECO:0008006" key="10">
    <source>
        <dbReference type="Google" id="ProtNLM"/>
    </source>
</evidence>
<dbReference type="InterPro" id="IPR010827">
    <property type="entry name" value="BamA/TamA_POTRA"/>
</dbReference>
<evidence type="ECO:0000256" key="2">
    <source>
        <dbReference type="ARBA" id="ARBA00022692"/>
    </source>
</evidence>
<dbReference type="OrthoDB" id="9814535at2"/>
<dbReference type="PANTHER" id="PTHR12815:SF47">
    <property type="entry name" value="TRANSLOCATION AND ASSEMBLY MODULE SUBUNIT TAMA"/>
    <property type="match status" value="1"/>
</dbReference>
<keyword evidence="9" id="KW-1185">Reference proteome</keyword>
<dbReference type="Proteomes" id="UP000262802">
    <property type="component" value="Chromosome"/>
</dbReference>
<evidence type="ECO:0000259" key="6">
    <source>
        <dbReference type="Pfam" id="PF01103"/>
    </source>
</evidence>
<evidence type="ECO:0000256" key="5">
    <source>
        <dbReference type="ARBA" id="ARBA00023237"/>
    </source>
</evidence>
<feature type="domain" description="POTRA" evidence="7">
    <location>
        <begin position="147"/>
        <end position="194"/>
    </location>
</feature>
<evidence type="ECO:0000256" key="3">
    <source>
        <dbReference type="ARBA" id="ARBA00022729"/>
    </source>
</evidence>
<evidence type="ECO:0000256" key="4">
    <source>
        <dbReference type="ARBA" id="ARBA00023136"/>
    </source>
</evidence>
<keyword evidence="5" id="KW-0998">Cell outer membrane</keyword>
<feature type="domain" description="Bacterial surface antigen (D15)" evidence="6">
    <location>
        <begin position="459"/>
        <end position="807"/>
    </location>
</feature>
<sequence length="833" mass="94650">MFVMLPWPPCKASWTTLGIVSATLLAGCSPMRLLGPRQQLLSEVKLEGVRRADREALAALYRQEPNRKFPVPLLAIYNLGYTFYSPERAEARLQATRAQYAALIAEAGTDSVKVGKLLQKRERKVQHQQQVLEKGNAIMRLGQAPAVYDSTLTSVTADQMRIYLRSHGYFRSRVQATDTAQNRRVTVTYRIHEGQPFLVSQLRYDIADSAVAKAIRADSSRSLLRVGQTYNEELIGRERSRIESVLKNAGYYDFRQQFITLEADTSFEPYTVRLLLQVANPPGQQTHRVYSVRNVSFVTDAGVNRFGIQRDTVRRNGVYYLAFNHRFSTRILDRKLAVRPGDRYSLQNTIQTQRQLSGMDVFRFAGVNYQKVEAPADSVRFGQLDAVVSTTPMKRFQETTELGGTYVAGLPGPFGNFRVRVRNAFGGAEVLDIGLRAGLEGQYILAGNENEGQQVGNQRTTQLGADINLTLPQFLLPWHSNRLFTRYSPRTRLSTAYTYVKRQEYTRTNLEFTYDYIWQHSAYKQFILTPLDISLINTSAIDDTFRVRLGRQPNGQALLRSFQSVLVPSANATMLYNTNDFNQTQDGRYLRLFAEIGGLGRGVYTRTDELSAGRLGQRNINIKVYDFLRLSADYRRYHKLSARQFVVWRLNAGLARALTRTQIRDSVSEPYRSVAIIPYDRYMFAGGGSSVRAWLPRRLGVGSYRNPQLVRSESIEQPGELLLEGSLEYRFPIYDYIYGAAFTDFGNVWTLDRDPQRPGANFAADRFYREFAVGSGMGLRLDFTFLIVRLDFAAKVYDPTQPSGQRFVLPKAAIFNTNSSNNLRLNIGIGYPF</sequence>
<dbReference type="Pfam" id="PF01103">
    <property type="entry name" value="Omp85"/>
    <property type="match status" value="1"/>
</dbReference>
<dbReference type="Gene3D" id="2.40.160.50">
    <property type="entry name" value="membrane protein fhac: a member of the omp85/tpsb transporter family"/>
    <property type="match status" value="1"/>
</dbReference>
<keyword evidence="4" id="KW-0472">Membrane</keyword>
<organism evidence="8 9">
    <name type="scientific">Hymenobacter oligotrophus</name>
    <dbReference type="NCBI Taxonomy" id="2319843"/>
    <lineage>
        <taxon>Bacteria</taxon>
        <taxon>Pseudomonadati</taxon>
        <taxon>Bacteroidota</taxon>
        <taxon>Cytophagia</taxon>
        <taxon>Cytophagales</taxon>
        <taxon>Hymenobacteraceae</taxon>
        <taxon>Hymenobacter</taxon>
    </lineage>
</organism>
<dbReference type="EMBL" id="CP032317">
    <property type="protein sequence ID" value="AYA36325.1"/>
    <property type="molecule type" value="Genomic_DNA"/>
</dbReference>
<gene>
    <name evidence="8" type="ORF">D3Y59_04155</name>
</gene>
<evidence type="ECO:0000313" key="9">
    <source>
        <dbReference type="Proteomes" id="UP000262802"/>
    </source>
</evidence>
<dbReference type="Pfam" id="PF07244">
    <property type="entry name" value="POTRA"/>
    <property type="match status" value="1"/>
</dbReference>
<dbReference type="KEGG" id="hyh:D3Y59_04155"/>
<name>A0A3B7QXP7_9BACT</name>
<accession>A0A3B7QXP7</accession>
<dbReference type="InterPro" id="IPR000184">
    <property type="entry name" value="Bac_surfAg_D15"/>
</dbReference>
<comment type="subcellular location">
    <subcellularLocation>
        <location evidence="1">Membrane</location>
    </subcellularLocation>
</comment>
<evidence type="ECO:0000313" key="8">
    <source>
        <dbReference type="EMBL" id="AYA36325.1"/>
    </source>
</evidence>
<keyword evidence="3" id="KW-0732">Signal</keyword>
<evidence type="ECO:0000259" key="7">
    <source>
        <dbReference type="Pfam" id="PF07244"/>
    </source>
</evidence>
<reference evidence="8 9" key="1">
    <citation type="submission" date="2018-09" db="EMBL/GenBank/DDBJ databases">
        <title>Hymenobacter medium sp. nov., isolated from R2A medium.</title>
        <authorList>
            <person name="Yingchao G."/>
        </authorList>
    </citation>
    <scope>NUCLEOTIDE SEQUENCE [LARGE SCALE GENOMIC DNA]</scope>
    <source>
        <strain evidence="9">sh-6</strain>
    </source>
</reference>
<dbReference type="PANTHER" id="PTHR12815">
    <property type="entry name" value="SORTING AND ASSEMBLY MACHINERY SAMM50 PROTEIN FAMILY MEMBER"/>
    <property type="match status" value="1"/>
</dbReference>